<dbReference type="PANTHER" id="PTHR11738">
    <property type="entry name" value="MHC CLASS I NK CELL RECEPTOR"/>
    <property type="match status" value="1"/>
</dbReference>
<dbReference type="InterPro" id="IPR050412">
    <property type="entry name" value="Ig-like_Receptors_ImmuneReg"/>
</dbReference>
<dbReference type="Ensembl" id="ENSCCRT00015026878.1">
    <property type="protein sequence ID" value="ENSCCRP00015025949.1"/>
    <property type="gene ID" value="ENSCCRG00015010993.1"/>
</dbReference>
<dbReference type="SMART" id="SM00409">
    <property type="entry name" value="IG"/>
    <property type="match status" value="1"/>
</dbReference>
<organism evidence="5 6">
    <name type="scientific">Cyprinus carpio</name>
    <name type="common">Common carp</name>
    <dbReference type="NCBI Taxonomy" id="7962"/>
    <lineage>
        <taxon>Eukaryota</taxon>
        <taxon>Metazoa</taxon>
        <taxon>Chordata</taxon>
        <taxon>Craniata</taxon>
        <taxon>Vertebrata</taxon>
        <taxon>Euteleostomi</taxon>
        <taxon>Actinopterygii</taxon>
        <taxon>Neopterygii</taxon>
        <taxon>Teleostei</taxon>
        <taxon>Ostariophysi</taxon>
        <taxon>Cypriniformes</taxon>
        <taxon>Cyprinidae</taxon>
        <taxon>Cyprininae</taxon>
        <taxon>Cyprinus</taxon>
    </lineage>
</organism>
<sequence length="140" mass="15525">KYTSLTSYLCVGTTGRNYSEPKHKIPKPTVTIKPAQHVFRGETVTLRCDMYSEGVTSGHSSWYKDGSFSVFSDHQEHTLRSVTESDAGEYTCYGSKGSDWSEVSDAVTLRVSGEPPLRLFSKKVTSDKSSHFLGQTVFSL</sequence>
<accession>A0A8C1TRS6</accession>
<proteinExistence type="predicted"/>
<dbReference type="SUPFAM" id="SSF48726">
    <property type="entry name" value="Immunoglobulin"/>
    <property type="match status" value="1"/>
</dbReference>
<dbReference type="Proteomes" id="UP000694700">
    <property type="component" value="Unplaced"/>
</dbReference>
<dbReference type="GO" id="GO:0002764">
    <property type="term" value="P:immune response-regulating signaling pathway"/>
    <property type="evidence" value="ECO:0007669"/>
    <property type="project" value="TreeGrafter"/>
</dbReference>
<keyword evidence="3" id="KW-0393">Immunoglobulin domain</keyword>
<evidence type="ECO:0000313" key="6">
    <source>
        <dbReference type="Proteomes" id="UP000694700"/>
    </source>
</evidence>
<evidence type="ECO:0000256" key="3">
    <source>
        <dbReference type="ARBA" id="ARBA00023319"/>
    </source>
</evidence>
<dbReference type="PROSITE" id="PS50835">
    <property type="entry name" value="IG_LIKE"/>
    <property type="match status" value="1"/>
</dbReference>
<dbReference type="PANTHER" id="PTHR11738:SF186">
    <property type="entry name" value="OSTEOCLAST-ASSOCIATED IMMUNOGLOBULIN-LIKE RECEPTOR"/>
    <property type="match status" value="1"/>
</dbReference>
<dbReference type="InterPro" id="IPR003599">
    <property type="entry name" value="Ig_sub"/>
</dbReference>
<dbReference type="Gene3D" id="2.60.40.10">
    <property type="entry name" value="Immunoglobulins"/>
    <property type="match status" value="1"/>
</dbReference>
<evidence type="ECO:0000313" key="5">
    <source>
        <dbReference type="Ensembl" id="ENSCCRP00015025949.1"/>
    </source>
</evidence>
<dbReference type="Pfam" id="PF13895">
    <property type="entry name" value="Ig_2"/>
    <property type="match status" value="1"/>
</dbReference>
<keyword evidence="1" id="KW-0732">Signal</keyword>
<evidence type="ECO:0000256" key="2">
    <source>
        <dbReference type="ARBA" id="ARBA00023157"/>
    </source>
</evidence>
<dbReference type="AlphaFoldDB" id="A0A8C1TRS6"/>
<dbReference type="FunFam" id="2.60.40.10:FF:000049">
    <property type="entry name" value="Leukocyte immunoglobulin-like receptor subfamily B member 1"/>
    <property type="match status" value="1"/>
</dbReference>
<dbReference type="InterPro" id="IPR036179">
    <property type="entry name" value="Ig-like_dom_sf"/>
</dbReference>
<protein>
    <recommendedName>
        <fullName evidence="4">Ig-like domain-containing protein</fullName>
    </recommendedName>
</protein>
<name>A0A8C1TRS6_CYPCA</name>
<feature type="domain" description="Ig-like" evidence="4">
    <location>
        <begin position="26"/>
        <end position="108"/>
    </location>
</feature>
<dbReference type="InterPro" id="IPR007110">
    <property type="entry name" value="Ig-like_dom"/>
</dbReference>
<keyword evidence="2" id="KW-1015">Disulfide bond</keyword>
<evidence type="ECO:0000256" key="1">
    <source>
        <dbReference type="ARBA" id="ARBA00022729"/>
    </source>
</evidence>
<dbReference type="InterPro" id="IPR013783">
    <property type="entry name" value="Ig-like_fold"/>
</dbReference>
<evidence type="ECO:0000259" key="4">
    <source>
        <dbReference type="PROSITE" id="PS50835"/>
    </source>
</evidence>
<reference evidence="5" key="1">
    <citation type="submission" date="2025-08" db="UniProtKB">
        <authorList>
            <consortium name="Ensembl"/>
        </authorList>
    </citation>
    <scope>IDENTIFICATION</scope>
</reference>